<protein>
    <submittedName>
        <fullName evidence="2">Uncharacterized protein</fullName>
    </submittedName>
</protein>
<gene>
    <name evidence="2" type="ORF">E6K73_06090</name>
</gene>
<dbReference type="EMBL" id="VBOT01000073">
    <property type="protein sequence ID" value="TMQ51327.1"/>
    <property type="molecule type" value="Genomic_DNA"/>
</dbReference>
<evidence type="ECO:0000313" key="3">
    <source>
        <dbReference type="Proteomes" id="UP000320184"/>
    </source>
</evidence>
<feature type="region of interest" description="Disordered" evidence="1">
    <location>
        <begin position="71"/>
        <end position="91"/>
    </location>
</feature>
<sequence>MLRETIVPSADPALEIPAGSGARFDRIHAALASLRHEERRLERLGLETPLARCRAQRRYWEFLSALFSSAGQDSVAGRPDGDDSWRGVGQE</sequence>
<evidence type="ECO:0000313" key="2">
    <source>
        <dbReference type="EMBL" id="TMQ51327.1"/>
    </source>
</evidence>
<evidence type="ECO:0000256" key="1">
    <source>
        <dbReference type="SAM" id="MobiDB-lite"/>
    </source>
</evidence>
<name>A0A538SIY2_UNCEI</name>
<proteinExistence type="predicted"/>
<reference evidence="2 3" key="1">
    <citation type="journal article" date="2019" name="Nat. Microbiol.">
        <title>Mediterranean grassland soil C-N compound turnover is dependent on rainfall and depth, and is mediated by genomically divergent microorganisms.</title>
        <authorList>
            <person name="Diamond S."/>
            <person name="Andeer P.F."/>
            <person name="Li Z."/>
            <person name="Crits-Christoph A."/>
            <person name="Burstein D."/>
            <person name="Anantharaman K."/>
            <person name="Lane K.R."/>
            <person name="Thomas B.C."/>
            <person name="Pan C."/>
            <person name="Northen T.R."/>
            <person name="Banfield J.F."/>
        </authorList>
    </citation>
    <scope>NUCLEOTIDE SEQUENCE [LARGE SCALE GENOMIC DNA]</scope>
    <source>
        <strain evidence="2">WS_3</strain>
    </source>
</reference>
<comment type="caution">
    <text evidence="2">The sequence shown here is derived from an EMBL/GenBank/DDBJ whole genome shotgun (WGS) entry which is preliminary data.</text>
</comment>
<dbReference type="AlphaFoldDB" id="A0A538SIY2"/>
<accession>A0A538SIY2</accession>
<dbReference type="Proteomes" id="UP000320184">
    <property type="component" value="Unassembled WGS sequence"/>
</dbReference>
<organism evidence="2 3">
    <name type="scientific">Eiseniibacteriota bacterium</name>
    <dbReference type="NCBI Taxonomy" id="2212470"/>
    <lineage>
        <taxon>Bacteria</taxon>
        <taxon>Candidatus Eiseniibacteriota</taxon>
    </lineage>
</organism>